<evidence type="ECO:0000256" key="1">
    <source>
        <dbReference type="SAM" id="MobiDB-lite"/>
    </source>
</evidence>
<dbReference type="SMART" id="SM00382">
    <property type="entry name" value="AAA"/>
    <property type="match status" value="1"/>
</dbReference>
<protein>
    <submittedName>
        <fullName evidence="3">p-loop containing nucleoside triphosphate hydrolase protein</fullName>
    </submittedName>
</protein>
<dbReference type="EMBL" id="KQ964248">
    <property type="protein sequence ID" value="KXJ93320.1"/>
    <property type="molecule type" value="Genomic_DNA"/>
</dbReference>
<feature type="compositionally biased region" description="Acidic residues" evidence="1">
    <location>
        <begin position="70"/>
        <end position="84"/>
    </location>
</feature>
<name>A0A136J811_9PEZI</name>
<keyword evidence="4" id="KW-1185">Reference proteome</keyword>
<reference evidence="4" key="1">
    <citation type="submission" date="2016-02" db="EMBL/GenBank/DDBJ databases">
        <title>Draft genome sequence of Microdochium bolleyi, a fungal endophyte of beachgrass.</title>
        <authorList>
            <consortium name="DOE Joint Genome Institute"/>
            <person name="David A.S."/>
            <person name="May G."/>
            <person name="Haridas S."/>
            <person name="Lim J."/>
            <person name="Wang M."/>
            <person name="Labutti K."/>
            <person name="Lipzen A."/>
            <person name="Barry K."/>
            <person name="Grigoriev I.V."/>
        </authorList>
    </citation>
    <scope>NUCLEOTIDE SEQUENCE [LARGE SCALE GENOMIC DNA]</scope>
    <source>
        <strain evidence="4">J235TASD1</strain>
    </source>
</reference>
<gene>
    <name evidence="3" type="ORF">Micbo1qcDRAFT_232881</name>
</gene>
<feature type="domain" description="AAA+ ATPase" evidence="2">
    <location>
        <begin position="516"/>
        <end position="639"/>
    </location>
</feature>
<dbReference type="OrthoDB" id="10042665at2759"/>
<dbReference type="PANTHER" id="PTHR46411:SF3">
    <property type="entry name" value="AAA+ ATPASE DOMAIN-CONTAINING PROTEIN"/>
    <property type="match status" value="1"/>
</dbReference>
<accession>A0A136J811</accession>
<dbReference type="InterPro" id="IPR003959">
    <property type="entry name" value="ATPase_AAA_core"/>
</dbReference>
<dbReference type="GO" id="GO:0005524">
    <property type="term" value="F:ATP binding"/>
    <property type="evidence" value="ECO:0007669"/>
    <property type="project" value="InterPro"/>
</dbReference>
<dbReference type="AlphaFoldDB" id="A0A136J811"/>
<feature type="region of interest" description="Disordered" evidence="1">
    <location>
        <begin position="32"/>
        <end position="89"/>
    </location>
</feature>
<dbReference type="InterPro" id="IPR027417">
    <property type="entry name" value="P-loop_NTPase"/>
</dbReference>
<evidence type="ECO:0000259" key="2">
    <source>
        <dbReference type="SMART" id="SM00382"/>
    </source>
</evidence>
<dbReference type="InParanoid" id="A0A136J811"/>
<evidence type="ECO:0000313" key="4">
    <source>
        <dbReference type="Proteomes" id="UP000070501"/>
    </source>
</evidence>
<keyword evidence="3" id="KW-0378">Hydrolase</keyword>
<dbReference type="Proteomes" id="UP000070501">
    <property type="component" value="Unassembled WGS sequence"/>
</dbReference>
<dbReference type="InterPro" id="IPR054289">
    <property type="entry name" value="DUF7025"/>
</dbReference>
<dbReference type="GO" id="GO:0016887">
    <property type="term" value="F:ATP hydrolysis activity"/>
    <property type="evidence" value="ECO:0007669"/>
    <property type="project" value="InterPro"/>
</dbReference>
<organism evidence="3 4">
    <name type="scientific">Microdochium bolleyi</name>
    <dbReference type="NCBI Taxonomy" id="196109"/>
    <lineage>
        <taxon>Eukaryota</taxon>
        <taxon>Fungi</taxon>
        <taxon>Dikarya</taxon>
        <taxon>Ascomycota</taxon>
        <taxon>Pezizomycotina</taxon>
        <taxon>Sordariomycetes</taxon>
        <taxon>Xylariomycetidae</taxon>
        <taxon>Xylariales</taxon>
        <taxon>Microdochiaceae</taxon>
        <taxon>Microdochium</taxon>
    </lineage>
</organism>
<dbReference type="PANTHER" id="PTHR46411">
    <property type="entry name" value="FAMILY ATPASE, PUTATIVE-RELATED"/>
    <property type="match status" value="1"/>
</dbReference>
<feature type="compositionally biased region" description="Basic and acidic residues" evidence="1">
    <location>
        <begin position="53"/>
        <end position="69"/>
    </location>
</feature>
<dbReference type="Pfam" id="PF00004">
    <property type="entry name" value="AAA"/>
    <property type="match status" value="1"/>
</dbReference>
<dbReference type="InterPro" id="IPR003593">
    <property type="entry name" value="AAA+_ATPase"/>
</dbReference>
<dbReference type="Gene3D" id="3.40.50.300">
    <property type="entry name" value="P-loop containing nucleotide triphosphate hydrolases"/>
    <property type="match status" value="1"/>
</dbReference>
<dbReference type="SUPFAM" id="SSF52540">
    <property type="entry name" value="P-loop containing nucleoside triphosphate hydrolases"/>
    <property type="match status" value="1"/>
</dbReference>
<dbReference type="Pfam" id="PF22942">
    <property type="entry name" value="DUF7025"/>
    <property type="match status" value="1"/>
</dbReference>
<proteinExistence type="predicted"/>
<dbReference type="STRING" id="196109.A0A136J811"/>
<evidence type="ECO:0000313" key="3">
    <source>
        <dbReference type="EMBL" id="KXJ93320.1"/>
    </source>
</evidence>
<sequence length="716" mass="80196">MASSNDGSESYVVVGTEQAAIPETVATANTDSVVAQLAKQTPEDSGSQQNPADDAKEDSTQKDSEHGGEDGDEDSDEEGEEEEKEPVVVGMVCGSKDLYQKIDEWNNISWTTKYPDGLEEAAEDEDTARYALLVRNKKSYDSRKKLEIDSIVIQSPLLKEALQKVLKAYPGVTTTLARLTFAAPFRPFVHRWPQFTEALADEEHDEATKEHLKLLHDVLHAELKDTIAAVNDYIKNKVITYEHVWAIFHPGSIISATRYGQPVATQLHQGEYAEHCRFGNCFQLKCERVDWDGTRFGFVSSAYLIPPFSGTTSITDLDCYPLEYHLDKDAITAKLIERGRKFEALAGYNYRRYDGQAIEQTSWGPSKLAVNCRIVVDSHAHAKANPDQQLTLRSLQKLEAQSGVHSSDSNDNYYNNSYDSYNTEGEQDVFLAGDKKPMALTEEQLLLCTPVVRGYALKTKKWLELFVDEISDIEFDDKAFDALVLPEGHKSLILAFTQSQVKNKHAFDDVISGKGRGIIMLLSGGPGIGKTLTAESVAETMRVPLYSLTAGDLPEYDLETKLSQALELVAKWDAVLLLDECDVFLQARSPTDLARNRVVSIFLRTLEYYEGILFMTTNRMDDIDEAFHSRIHISLQYPNLDHKARSAVWQGFLDRDPNSHVLSAEDVSKLAALDMNGRVIKNVLKTSNLLACHRQEKLNFEHLKTVLNVQGQKIPE</sequence>